<evidence type="ECO:0000256" key="1">
    <source>
        <dbReference type="ARBA" id="ARBA00001973"/>
    </source>
</evidence>
<evidence type="ECO:0000256" key="2">
    <source>
        <dbReference type="ARBA" id="ARBA00009928"/>
    </source>
</evidence>
<dbReference type="AlphaFoldDB" id="A0A835DQN4"/>
<evidence type="ECO:0000313" key="12">
    <source>
        <dbReference type="Proteomes" id="UP000655225"/>
    </source>
</evidence>
<comment type="caution">
    <text evidence="11">The sequence shown here is derived from an EMBL/GenBank/DDBJ whole genome shotgun (WGS) entry which is preliminary data.</text>
</comment>
<proteinExistence type="inferred from homology"/>
<dbReference type="Pfam" id="PF12143">
    <property type="entry name" value="PPO1_KFDV"/>
    <property type="match status" value="1"/>
</dbReference>
<evidence type="ECO:0000313" key="11">
    <source>
        <dbReference type="EMBL" id="KAF8409309.1"/>
    </source>
</evidence>
<dbReference type="SUPFAM" id="SSF48056">
    <property type="entry name" value="Di-copper centre-containing domain"/>
    <property type="match status" value="1"/>
</dbReference>
<reference evidence="11 12" key="1">
    <citation type="submission" date="2020-04" db="EMBL/GenBank/DDBJ databases">
        <title>Plant Genome Project.</title>
        <authorList>
            <person name="Zhang R.-G."/>
        </authorList>
    </citation>
    <scope>NUCLEOTIDE SEQUENCE [LARGE SCALE GENOMIC DNA]</scope>
    <source>
        <strain evidence="11">YNK0</strain>
        <tissue evidence="11">Leaf</tissue>
    </source>
</reference>
<dbReference type="InterPro" id="IPR050316">
    <property type="entry name" value="Tyrosinase/Hemocyanin"/>
</dbReference>
<dbReference type="OrthoDB" id="6132182at2759"/>
<keyword evidence="5" id="KW-0560">Oxidoreductase</keyword>
<dbReference type="InterPro" id="IPR025724">
    <property type="entry name" value="GAG-pre-integrase_dom"/>
</dbReference>
<evidence type="ECO:0000259" key="9">
    <source>
        <dbReference type="PROSITE" id="PS00497"/>
    </source>
</evidence>
<dbReference type="GO" id="GO:0004097">
    <property type="term" value="F:catechol oxidase activity"/>
    <property type="evidence" value="ECO:0007669"/>
    <property type="project" value="InterPro"/>
</dbReference>
<dbReference type="Pfam" id="PF22936">
    <property type="entry name" value="Pol_BBD"/>
    <property type="match status" value="1"/>
</dbReference>
<organism evidence="11 12">
    <name type="scientific">Tetracentron sinense</name>
    <name type="common">Spur-leaf</name>
    <dbReference type="NCBI Taxonomy" id="13715"/>
    <lineage>
        <taxon>Eukaryota</taxon>
        <taxon>Viridiplantae</taxon>
        <taxon>Streptophyta</taxon>
        <taxon>Embryophyta</taxon>
        <taxon>Tracheophyta</taxon>
        <taxon>Spermatophyta</taxon>
        <taxon>Magnoliopsida</taxon>
        <taxon>Trochodendrales</taxon>
        <taxon>Trochodendraceae</taxon>
        <taxon>Tetracentron</taxon>
    </lineage>
</organism>
<keyword evidence="12" id="KW-1185">Reference proteome</keyword>
<comment type="similarity">
    <text evidence="2">Belongs to the tyrosinase family.</text>
</comment>
<feature type="region of interest" description="Disordered" evidence="8">
    <location>
        <begin position="223"/>
        <end position="243"/>
    </location>
</feature>
<evidence type="ECO:0000256" key="8">
    <source>
        <dbReference type="SAM" id="MobiDB-lite"/>
    </source>
</evidence>
<dbReference type="GO" id="GO:0008270">
    <property type="term" value="F:zinc ion binding"/>
    <property type="evidence" value="ECO:0007669"/>
    <property type="project" value="InterPro"/>
</dbReference>
<keyword evidence="7" id="KW-1015">Disulfide bond</keyword>
<feature type="compositionally biased region" description="Polar residues" evidence="8">
    <location>
        <begin position="540"/>
        <end position="565"/>
    </location>
</feature>
<dbReference type="PRINTS" id="PR00092">
    <property type="entry name" value="TYROSINASE"/>
</dbReference>
<dbReference type="PANTHER" id="PTHR11474:SF76">
    <property type="entry name" value="SHKT DOMAIN-CONTAINING PROTEIN"/>
    <property type="match status" value="1"/>
</dbReference>
<dbReference type="Pfam" id="PF13976">
    <property type="entry name" value="gag_pre-integrs"/>
    <property type="match status" value="1"/>
</dbReference>
<feature type="compositionally biased region" description="Low complexity" evidence="8">
    <location>
        <begin position="519"/>
        <end position="531"/>
    </location>
</feature>
<dbReference type="Gene3D" id="1.10.1280.10">
    <property type="entry name" value="Di-copper center containing domain from catechol oxidase"/>
    <property type="match status" value="1"/>
</dbReference>
<keyword evidence="6" id="KW-0186">Copper</keyword>
<evidence type="ECO:0000259" key="10">
    <source>
        <dbReference type="PROSITE" id="PS00498"/>
    </source>
</evidence>
<dbReference type="PANTHER" id="PTHR11474">
    <property type="entry name" value="TYROSINASE FAMILY MEMBER"/>
    <property type="match status" value="1"/>
</dbReference>
<feature type="domain" description="Tyrosinase copper-binding" evidence="10">
    <location>
        <begin position="977"/>
        <end position="988"/>
    </location>
</feature>
<dbReference type="Pfam" id="PF14432">
    <property type="entry name" value="DYW_deaminase"/>
    <property type="match status" value="1"/>
</dbReference>
<dbReference type="InterPro" id="IPR008922">
    <property type="entry name" value="Di-copper_centre_dom_sf"/>
</dbReference>
<name>A0A835DQN4_TETSI</name>
<evidence type="ECO:0000256" key="4">
    <source>
        <dbReference type="ARBA" id="ARBA00022784"/>
    </source>
</evidence>
<feature type="compositionally biased region" description="Basic residues" evidence="8">
    <location>
        <begin position="231"/>
        <end position="243"/>
    </location>
</feature>
<dbReference type="InterPro" id="IPR032867">
    <property type="entry name" value="DYW_dom"/>
</dbReference>
<dbReference type="PROSITE" id="PS00498">
    <property type="entry name" value="TYROSINASE_2"/>
    <property type="match status" value="1"/>
</dbReference>
<evidence type="ECO:0000256" key="7">
    <source>
        <dbReference type="ARBA" id="ARBA00023157"/>
    </source>
</evidence>
<sequence>MAPLPSINIQHVLQIKLTPDNYLLWHSQMLPLLKGHKVLGYIDGSYSCPPQFLESSSDKSSSPTLNSEYLEWQQNDQLLLSWIFSSVSEGVHAQLVGLTTSREAWLHLERSFASQSNARILQLRLQLHSTKKGALSAMEYLIKIKCIADSLAAVARPVSEEDLVLHILGGLGPEYGPFVTTMTTRSEPISFTDLQGFLLSQEIRLTEEVPTIDIGQPSAQVAVKQPFSSHGRGRGRRGYGRGRGRGNQHFTTQGFHQQASNSHVSHEGRARVCCQVCNRIGHTAIQCRNRFNHQFQPSDQPSTLTAYNATSSVDESWFPDTGASHHMTADLGNLSLHSEYTGSDQIKVGNGAGLAIRHTGSSMFPTASKVFRLHNILHVPLITRNLLSVNKFVKDNDVIFEFHPECFFVKDRLTGRTLIQGPSSDGLYKMKFNKGANKEAVGVAFLGERTSIDRWHHRLGHPAIPIVRRVVASHHLPVLSNKATFHQGSPSVPLAIRPASRVSSSRIEPSTELASPLQPTAASSESRAAPPSQHPPVLTATDTSHQQRVASPQSQPRGHSSDQSNVGIFVSSDVATSDQPSTVPISSSNLDMVTTPDLALSHATSSHPMVTRSKDGVFKPKMLLAMASLSPLNATTSTTASSPGTRPFFFQSRSPVSIVSKRNKSSVRKVTCSNSRDGEGSLGRMDRRNMLIGLGGLYGAAGLSADKFAYGAPVMPPDLSKCGPADLPEGAKPTNCCPPADTKIIDFKLPSKSSPMRVRPAAHLVDEEYLAKYNKAVALMKALPDDDPRNFMQQANVHCAYCDGAYDQIGFPDLELQVHNSWLFFPFHRYYLYFYEKILGKLIGDPTFAMPFWNWDSPPGMQLPAMYADPKSPLYDTLREAKHQPPTLVDLDYDGNETTLTGKQQLSSNLSIMYRQVVSSGKTAQLFLGSSYRAGDQPNPGGGSLENVPHGPVHLWSGDGTQPNFENMGNFYSAARDPIFYSHHSNVDRMWTIWKGLGGKRKDFTDPDWLNSGFLFYDENAQLVRVKVRDCLDQTNLRYVYQDVDIPWLKSRPTPRKAKAAQELRKKASGEFPRNLDSVVRTIVQRPKKKKRSKKEKDDEEEVLVIEGIELARDTFVKFDIYINDEDDKGSSPDTAEFAGSFVNIPHKHGKRQGKLKTCLRLGITDLLEDLDAEDDETVVVTLVPRQGKGVEKEVTKGTGIIHEFISSDGSHLQMAHIIEMLHEINCRLKNAGHVPDLANVLLDVDEQEKEYLLGRHSEKLAMTFY</sequence>
<dbReference type="FunFam" id="1.10.1280.10:FF:000007">
    <property type="entry name" value="Polyphenol oxidase, chloroplastic"/>
    <property type="match status" value="1"/>
</dbReference>
<dbReference type="InterPro" id="IPR054722">
    <property type="entry name" value="PolX-like_BBD"/>
</dbReference>
<evidence type="ECO:0000256" key="5">
    <source>
        <dbReference type="ARBA" id="ARBA00023002"/>
    </source>
</evidence>
<dbReference type="InterPro" id="IPR022740">
    <property type="entry name" value="Polyphenol_oxidase_C"/>
</dbReference>
<dbReference type="InterPro" id="IPR022739">
    <property type="entry name" value="Polyphenol_oxidase_cen"/>
</dbReference>
<dbReference type="Pfam" id="PF14223">
    <property type="entry name" value="Retrotran_gag_2"/>
    <property type="match status" value="1"/>
</dbReference>
<feature type="region of interest" description="Disordered" evidence="8">
    <location>
        <begin position="500"/>
        <end position="565"/>
    </location>
</feature>
<dbReference type="PROSITE" id="PS00497">
    <property type="entry name" value="TYROSINASE_1"/>
    <property type="match status" value="1"/>
</dbReference>
<evidence type="ECO:0000256" key="6">
    <source>
        <dbReference type="ARBA" id="ARBA00023008"/>
    </source>
</evidence>
<dbReference type="InterPro" id="IPR002227">
    <property type="entry name" value="Tyrosinase_Cu-bd"/>
</dbReference>
<keyword evidence="3" id="KW-0479">Metal-binding</keyword>
<feature type="domain" description="Tyrosinase copper-binding" evidence="9">
    <location>
        <begin position="819"/>
        <end position="836"/>
    </location>
</feature>
<evidence type="ECO:0000256" key="3">
    <source>
        <dbReference type="ARBA" id="ARBA00022723"/>
    </source>
</evidence>
<dbReference type="Proteomes" id="UP000655225">
    <property type="component" value="Unassembled WGS sequence"/>
</dbReference>
<dbReference type="EMBL" id="JABCRI010000003">
    <property type="protein sequence ID" value="KAF8409309.1"/>
    <property type="molecule type" value="Genomic_DNA"/>
</dbReference>
<protein>
    <recommendedName>
        <fullName evidence="9 10">Tyrosinase copper-binding domain-containing protein</fullName>
    </recommendedName>
</protein>
<accession>A0A835DQN4</accession>
<keyword evidence="4" id="KW-0883">Thioether bond</keyword>
<dbReference type="Pfam" id="PF12142">
    <property type="entry name" value="PPO1_DWL"/>
    <property type="match status" value="1"/>
</dbReference>
<gene>
    <name evidence="11" type="ORF">HHK36_005383</name>
</gene>
<comment type="cofactor">
    <cofactor evidence="1">
        <name>Cu(2+)</name>
        <dbReference type="ChEBI" id="CHEBI:29036"/>
    </cofactor>
</comment>
<dbReference type="Pfam" id="PF00264">
    <property type="entry name" value="Tyrosinase"/>
    <property type="match status" value="1"/>
</dbReference>